<feature type="transmembrane region" description="Helical" evidence="1">
    <location>
        <begin position="12"/>
        <end position="31"/>
    </location>
</feature>
<dbReference type="EMBL" id="JAKHLF010000001">
    <property type="protein sequence ID" value="MCZ3844121.1"/>
    <property type="molecule type" value="Genomic_DNA"/>
</dbReference>
<keyword evidence="1" id="KW-0812">Transmembrane</keyword>
<keyword evidence="1" id="KW-1133">Transmembrane helix</keyword>
<proteinExistence type="predicted"/>
<name>A0AAP3GV49_9LACO</name>
<comment type="caution">
    <text evidence="2">The sequence shown here is derived from an EMBL/GenBank/DDBJ whole genome shotgun (WGS) entry which is preliminary data.</text>
</comment>
<dbReference type="AlphaFoldDB" id="A0AAP3GV49"/>
<evidence type="ECO:0000256" key="1">
    <source>
        <dbReference type="SAM" id="Phobius"/>
    </source>
</evidence>
<dbReference type="RefSeq" id="WP_265669107.1">
    <property type="nucleotide sequence ID" value="NZ_JAKHKO010000001.1"/>
</dbReference>
<dbReference type="Proteomes" id="UP001213015">
    <property type="component" value="Unassembled WGS sequence"/>
</dbReference>
<evidence type="ECO:0000313" key="2">
    <source>
        <dbReference type="EMBL" id="MCZ3844121.1"/>
    </source>
</evidence>
<feature type="transmembrane region" description="Helical" evidence="1">
    <location>
        <begin position="37"/>
        <end position="58"/>
    </location>
</feature>
<sequence length="65" mass="7265">MVKRETFNKIIFSQLILAIALIANLCLPLFSASNQGLITALVNMIIIISLIWTTTVVCKERDTNE</sequence>
<accession>A0AAP3GV49</accession>
<reference evidence="2" key="1">
    <citation type="submission" date="2022-01" db="EMBL/GenBank/DDBJ databases">
        <title>VMRC isolate genome collection.</title>
        <authorList>
            <person name="France M."/>
            <person name="Rutt L."/>
            <person name="Humphrys M."/>
            <person name="Ravel J."/>
        </authorList>
    </citation>
    <scope>NUCLEOTIDE SEQUENCE</scope>
    <source>
        <strain evidence="2">C0127B5</strain>
    </source>
</reference>
<organism evidence="2 3">
    <name type="scientific">Lactobacillus mulieris</name>
    <dbReference type="NCBI Taxonomy" id="2508708"/>
    <lineage>
        <taxon>Bacteria</taxon>
        <taxon>Bacillati</taxon>
        <taxon>Bacillota</taxon>
        <taxon>Bacilli</taxon>
        <taxon>Lactobacillales</taxon>
        <taxon>Lactobacillaceae</taxon>
        <taxon>Lactobacillus</taxon>
    </lineage>
</organism>
<protein>
    <submittedName>
        <fullName evidence="2">Uncharacterized protein</fullName>
    </submittedName>
</protein>
<evidence type="ECO:0000313" key="3">
    <source>
        <dbReference type="Proteomes" id="UP001213015"/>
    </source>
</evidence>
<gene>
    <name evidence="2" type="ORF">L2422_01100</name>
</gene>
<keyword evidence="1" id="KW-0472">Membrane</keyword>